<organism evidence="1">
    <name type="scientific">Podoviridae sp. cttxo15</name>
    <dbReference type="NCBI Taxonomy" id="2826584"/>
    <lineage>
        <taxon>Viruses</taxon>
        <taxon>Duplodnaviria</taxon>
        <taxon>Heunggongvirae</taxon>
        <taxon>Uroviricota</taxon>
        <taxon>Caudoviricetes</taxon>
    </lineage>
</organism>
<sequence length="67" mass="7929">MMQYTLCSIMHFYHLSREEVFDLTYSVLSVLMEQSIAIQHPEALPKPQKKIKTEEELFDHLRGKYGV</sequence>
<accession>A0A8S5N2C1</accession>
<protein>
    <submittedName>
        <fullName evidence="1">Uncharacterized protein</fullName>
    </submittedName>
</protein>
<reference evidence="1" key="1">
    <citation type="journal article" date="2021" name="Proc. Natl. Acad. Sci. U.S.A.">
        <title>A Catalog of Tens of Thousands of Viruses from Human Metagenomes Reveals Hidden Associations with Chronic Diseases.</title>
        <authorList>
            <person name="Tisza M.J."/>
            <person name="Buck C.B."/>
        </authorList>
    </citation>
    <scope>NUCLEOTIDE SEQUENCE</scope>
    <source>
        <strain evidence="1">Cttxo15</strain>
    </source>
</reference>
<dbReference type="EMBL" id="BK015041">
    <property type="protein sequence ID" value="DAD88503.1"/>
    <property type="molecule type" value="Genomic_DNA"/>
</dbReference>
<name>A0A8S5N2C1_9CAUD</name>
<evidence type="ECO:0000313" key="1">
    <source>
        <dbReference type="EMBL" id="DAD88503.1"/>
    </source>
</evidence>
<proteinExistence type="predicted"/>